<keyword evidence="9" id="KW-1185">Reference proteome</keyword>
<organism evidence="8 9">
    <name type="scientific">Nocardioides humilatus</name>
    <dbReference type="NCBI Taxonomy" id="2607660"/>
    <lineage>
        <taxon>Bacteria</taxon>
        <taxon>Bacillati</taxon>
        <taxon>Actinomycetota</taxon>
        <taxon>Actinomycetes</taxon>
        <taxon>Propionibacteriales</taxon>
        <taxon>Nocardioidaceae</taxon>
        <taxon>Nocardioides</taxon>
    </lineage>
</organism>
<dbReference type="Pfam" id="PF00171">
    <property type="entry name" value="Aldedh"/>
    <property type="match status" value="1"/>
</dbReference>
<feature type="domain" description="Aldehyde dehydrogenase" evidence="7">
    <location>
        <begin position="11"/>
        <end position="467"/>
    </location>
</feature>
<dbReference type="PANTHER" id="PTHR11699">
    <property type="entry name" value="ALDEHYDE DEHYDROGENASE-RELATED"/>
    <property type="match status" value="1"/>
</dbReference>
<dbReference type="Gene3D" id="3.40.605.10">
    <property type="entry name" value="Aldehyde Dehydrogenase, Chain A, domain 1"/>
    <property type="match status" value="1"/>
</dbReference>
<proteinExistence type="inferred from homology"/>
<evidence type="ECO:0000256" key="3">
    <source>
        <dbReference type="PIRNR" id="PIRNR036492"/>
    </source>
</evidence>
<feature type="active site" evidence="4 5">
    <location>
        <position position="241"/>
    </location>
</feature>
<dbReference type="Proteomes" id="UP000325003">
    <property type="component" value="Unassembled WGS sequence"/>
</dbReference>
<evidence type="ECO:0000313" key="9">
    <source>
        <dbReference type="Proteomes" id="UP000325003"/>
    </source>
</evidence>
<dbReference type="PROSITE" id="PS00687">
    <property type="entry name" value="ALDEHYDE_DEHYDR_GLU"/>
    <property type="match status" value="1"/>
</dbReference>
<dbReference type="GO" id="GO:0006081">
    <property type="term" value="P:aldehyde metabolic process"/>
    <property type="evidence" value="ECO:0007669"/>
    <property type="project" value="InterPro"/>
</dbReference>
<evidence type="ECO:0000313" key="8">
    <source>
        <dbReference type="EMBL" id="KAA1415957.1"/>
    </source>
</evidence>
<evidence type="ECO:0000256" key="2">
    <source>
        <dbReference type="ARBA" id="ARBA00023002"/>
    </source>
</evidence>
<reference evidence="8 9" key="1">
    <citation type="submission" date="2019-09" db="EMBL/GenBank/DDBJ databases">
        <title>Nocardioides panacisoli sp. nov., isolated from the soil of a ginseng field.</title>
        <authorList>
            <person name="Cho C."/>
        </authorList>
    </citation>
    <scope>NUCLEOTIDE SEQUENCE [LARGE SCALE GENOMIC DNA]</scope>
    <source>
        <strain evidence="8 9">BN130099</strain>
    </source>
</reference>
<evidence type="ECO:0000256" key="5">
    <source>
        <dbReference type="PROSITE-ProRule" id="PRU10007"/>
    </source>
</evidence>
<dbReference type="EMBL" id="VUJV01000008">
    <property type="protein sequence ID" value="KAA1415957.1"/>
    <property type="molecule type" value="Genomic_DNA"/>
</dbReference>
<comment type="caution">
    <text evidence="8">The sequence shown here is derived from an EMBL/GenBank/DDBJ whole genome shotgun (WGS) entry which is preliminary data.</text>
</comment>
<gene>
    <name evidence="8" type="ORF">F0U44_20220</name>
</gene>
<evidence type="ECO:0000256" key="4">
    <source>
        <dbReference type="PIRSR" id="PIRSR036492-1"/>
    </source>
</evidence>
<dbReference type="InterPro" id="IPR012394">
    <property type="entry name" value="Aldehyde_DH_NAD(P)"/>
</dbReference>
<evidence type="ECO:0000256" key="1">
    <source>
        <dbReference type="ARBA" id="ARBA00009986"/>
    </source>
</evidence>
<name>A0A5B1L8E6_9ACTN</name>
<dbReference type="InterPro" id="IPR029510">
    <property type="entry name" value="Ald_DH_CS_GLU"/>
</dbReference>
<dbReference type="InterPro" id="IPR016163">
    <property type="entry name" value="Ald_DH_C"/>
</dbReference>
<evidence type="ECO:0000259" key="7">
    <source>
        <dbReference type="Pfam" id="PF00171"/>
    </source>
</evidence>
<evidence type="ECO:0000256" key="6">
    <source>
        <dbReference type="RuleBase" id="RU003345"/>
    </source>
</evidence>
<dbReference type="InterPro" id="IPR016161">
    <property type="entry name" value="Ald_DH/histidinol_DH"/>
</dbReference>
<dbReference type="RefSeq" id="WP_149730183.1">
    <property type="nucleotide sequence ID" value="NZ_VUJV01000008.1"/>
</dbReference>
<sequence length="505" mass="54218">MSAGLMRVAAEDIPVENPSTGALAGSVSNMNETEVERLVAVARAAQPAWQAIGFKGRARHLRSMQRWFVDNIDRVATTIHEENGKSLDEAAIEAVYGAIASAFWARKAHSYLADQKVRSRSILVFGRSMFIRYAPVGVVGVIGPWNNPLLNNFGDVIPALAAGNTVILKPSEVTPLTTLLMVEMAKEIGLPSGVFQAATGDGATGAALVESVDAVMFTGSTRTGRKVAARCGERLIPCSLELGGKDPAIVLADADLDRAAAMIVFGSMHNSGQTCTSIERAYVEAPVFDEFVAKVTDLYRSLRLGESTALGSSDCGSLTFPPQLETITGHVSDAVSRGATILTGGHVQPGVGRFFQPTILVDVTPDMACLREETFGPTLPIVKVADAEEAIRLSNASPYGLQASVYTKNKRVAERIARSLEAGTVTINDSLANYFALELPMGGWKDSGLGTRHGADGIRKFTKRQSVMRTRFPMKKELHGMPFEAKNSRLLRRIVEIAYGHPRTS</sequence>
<dbReference type="FunFam" id="3.40.309.10:FF:000009">
    <property type="entry name" value="Aldehyde dehydrogenase A"/>
    <property type="match status" value="1"/>
</dbReference>
<feature type="active site" evidence="4">
    <location>
        <position position="275"/>
    </location>
</feature>
<dbReference type="PIRSF" id="PIRSF036492">
    <property type="entry name" value="ALDH"/>
    <property type="match status" value="1"/>
</dbReference>
<accession>A0A5B1L8E6</accession>
<keyword evidence="2 3" id="KW-0560">Oxidoreductase</keyword>
<reference evidence="8 9" key="2">
    <citation type="submission" date="2019-09" db="EMBL/GenBank/DDBJ databases">
        <authorList>
            <person name="Jin C."/>
        </authorList>
    </citation>
    <scope>NUCLEOTIDE SEQUENCE [LARGE SCALE GENOMIC DNA]</scope>
    <source>
        <strain evidence="8 9">BN130099</strain>
    </source>
</reference>
<dbReference type="SUPFAM" id="SSF53720">
    <property type="entry name" value="ALDH-like"/>
    <property type="match status" value="1"/>
</dbReference>
<dbReference type="GO" id="GO:0016620">
    <property type="term" value="F:oxidoreductase activity, acting on the aldehyde or oxo group of donors, NAD or NADP as acceptor"/>
    <property type="evidence" value="ECO:0007669"/>
    <property type="project" value="InterPro"/>
</dbReference>
<protein>
    <recommendedName>
        <fullName evidence="3">Aldehyde dehydrogenase</fullName>
    </recommendedName>
</protein>
<dbReference type="InterPro" id="IPR015590">
    <property type="entry name" value="Aldehyde_DH_dom"/>
</dbReference>
<comment type="similarity">
    <text evidence="1 3 6">Belongs to the aldehyde dehydrogenase family.</text>
</comment>
<dbReference type="InterPro" id="IPR016162">
    <property type="entry name" value="Ald_DH_N"/>
</dbReference>
<dbReference type="AlphaFoldDB" id="A0A5B1L8E6"/>
<dbReference type="CDD" id="cd07099">
    <property type="entry name" value="ALDH_DDALDH"/>
    <property type="match status" value="1"/>
</dbReference>
<dbReference type="Gene3D" id="3.40.309.10">
    <property type="entry name" value="Aldehyde Dehydrogenase, Chain A, domain 2"/>
    <property type="match status" value="1"/>
</dbReference>